<proteinExistence type="predicted"/>
<accession>A0A485KWA6</accession>
<organism evidence="4 5">
    <name type="scientific">Aphanomyces stellatus</name>
    <dbReference type="NCBI Taxonomy" id="120398"/>
    <lineage>
        <taxon>Eukaryota</taxon>
        <taxon>Sar</taxon>
        <taxon>Stramenopiles</taxon>
        <taxon>Oomycota</taxon>
        <taxon>Saprolegniomycetes</taxon>
        <taxon>Saprolegniales</taxon>
        <taxon>Verrucalvaceae</taxon>
        <taxon>Aphanomyces</taxon>
    </lineage>
</organism>
<evidence type="ECO:0000313" key="3">
    <source>
        <dbReference type="EMBL" id="KAF0696568.1"/>
    </source>
</evidence>
<dbReference type="OrthoDB" id="7920740at2759"/>
<evidence type="ECO:0000259" key="2">
    <source>
        <dbReference type="Pfam" id="PF22936"/>
    </source>
</evidence>
<dbReference type="Pfam" id="PF22936">
    <property type="entry name" value="Pol_BBD"/>
    <property type="match status" value="1"/>
</dbReference>
<dbReference type="Proteomes" id="UP000332933">
    <property type="component" value="Unassembled WGS sequence"/>
</dbReference>
<evidence type="ECO:0000313" key="5">
    <source>
        <dbReference type="Proteomes" id="UP000332933"/>
    </source>
</evidence>
<gene>
    <name evidence="4" type="primary">Aste57867_12690</name>
    <name evidence="3" type="ORF">As57867_012643</name>
    <name evidence="4" type="ORF">ASTE57867_12690</name>
</gene>
<evidence type="ECO:0000256" key="1">
    <source>
        <dbReference type="SAM" id="MobiDB-lite"/>
    </source>
</evidence>
<dbReference type="AlphaFoldDB" id="A0A485KWA6"/>
<dbReference type="InterPro" id="IPR054722">
    <property type="entry name" value="PolX-like_BBD"/>
</dbReference>
<name>A0A485KWA6_9STRA</name>
<dbReference type="EMBL" id="CAADRA010005407">
    <property type="protein sequence ID" value="VFT89540.1"/>
    <property type="molecule type" value="Genomic_DNA"/>
</dbReference>
<sequence>MASIVGRQHLKGQWIPDSGGTHHLVVSPDILIDAQPGLKIRVANELHVVAACKGSVLLDMDDTGHSLLLQEAHFVANLSTNLISVSALDDAGIGVFFNDAKGIIMDKHVLEPRPQNQCDMDGTRPDSIGIGGRRDLKH</sequence>
<dbReference type="EMBL" id="VJMH01005386">
    <property type="protein sequence ID" value="KAF0696568.1"/>
    <property type="molecule type" value="Genomic_DNA"/>
</dbReference>
<protein>
    <submittedName>
        <fullName evidence="4">Aste57867_12690 protein</fullName>
    </submittedName>
</protein>
<reference evidence="4 5" key="1">
    <citation type="submission" date="2019-03" db="EMBL/GenBank/DDBJ databases">
        <authorList>
            <person name="Gaulin E."/>
            <person name="Dumas B."/>
        </authorList>
    </citation>
    <scope>NUCLEOTIDE SEQUENCE [LARGE SCALE GENOMIC DNA]</scope>
    <source>
        <strain evidence="4">CBS 568.67</strain>
    </source>
</reference>
<feature type="region of interest" description="Disordered" evidence="1">
    <location>
        <begin position="114"/>
        <end position="138"/>
    </location>
</feature>
<feature type="domain" description="Retrovirus-related Pol polyprotein from transposon TNT 1-94-like beta-barrel" evidence="2">
    <location>
        <begin position="14"/>
        <end position="92"/>
    </location>
</feature>
<reference evidence="3" key="2">
    <citation type="submission" date="2019-06" db="EMBL/GenBank/DDBJ databases">
        <title>Genomics analysis of Aphanomyces spp. identifies a new class of oomycete effector associated with host adaptation.</title>
        <authorList>
            <person name="Gaulin E."/>
        </authorList>
    </citation>
    <scope>NUCLEOTIDE SEQUENCE</scope>
    <source>
        <strain evidence="3">CBS 578.67</strain>
    </source>
</reference>
<evidence type="ECO:0000313" key="4">
    <source>
        <dbReference type="EMBL" id="VFT89540.1"/>
    </source>
</evidence>
<keyword evidence="5" id="KW-1185">Reference proteome</keyword>